<evidence type="ECO:0000256" key="1">
    <source>
        <dbReference type="SAM" id="SignalP"/>
    </source>
</evidence>
<comment type="caution">
    <text evidence="2">The sequence shown here is derived from an EMBL/GenBank/DDBJ whole genome shotgun (WGS) entry which is preliminary data.</text>
</comment>
<protein>
    <submittedName>
        <fullName evidence="2">Ribonuclease H protein</fullName>
    </submittedName>
</protein>
<dbReference type="AlphaFoldDB" id="A0A392MCP3"/>
<keyword evidence="1" id="KW-0732">Signal</keyword>
<sequence length="122" mass="14020">MINTQQLLFVVILWSIWRARNACIWENKQANPVSTCLTASDLLQDYNWCCNALVSTPLSDHSMTWEKPPVDWLKCNVDGALFMNERKFGIRVCYRDSLGSFVQAHTMIFLSKSQPLNVKPPL</sequence>
<dbReference type="InterPro" id="IPR052929">
    <property type="entry name" value="RNase_H-like_EbsB-rel"/>
</dbReference>
<organism evidence="2 3">
    <name type="scientific">Trifolium medium</name>
    <dbReference type="NCBI Taxonomy" id="97028"/>
    <lineage>
        <taxon>Eukaryota</taxon>
        <taxon>Viridiplantae</taxon>
        <taxon>Streptophyta</taxon>
        <taxon>Embryophyta</taxon>
        <taxon>Tracheophyta</taxon>
        <taxon>Spermatophyta</taxon>
        <taxon>Magnoliopsida</taxon>
        <taxon>eudicotyledons</taxon>
        <taxon>Gunneridae</taxon>
        <taxon>Pentapetalae</taxon>
        <taxon>rosids</taxon>
        <taxon>fabids</taxon>
        <taxon>Fabales</taxon>
        <taxon>Fabaceae</taxon>
        <taxon>Papilionoideae</taxon>
        <taxon>50 kb inversion clade</taxon>
        <taxon>NPAAA clade</taxon>
        <taxon>Hologalegina</taxon>
        <taxon>IRL clade</taxon>
        <taxon>Trifolieae</taxon>
        <taxon>Trifolium</taxon>
    </lineage>
</organism>
<feature type="signal peptide" evidence="1">
    <location>
        <begin position="1"/>
        <end position="22"/>
    </location>
</feature>
<accession>A0A392MCP3</accession>
<evidence type="ECO:0000313" key="3">
    <source>
        <dbReference type="Proteomes" id="UP000265520"/>
    </source>
</evidence>
<keyword evidence="3" id="KW-1185">Reference proteome</keyword>
<dbReference type="PANTHER" id="PTHR47074">
    <property type="entry name" value="BNAC02G40300D PROTEIN"/>
    <property type="match status" value="1"/>
</dbReference>
<reference evidence="2 3" key="1">
    <citation type="journal article" date="2018" name="Front. Plant Sci.">
        <title>Red Clover (Trifolium pratense) and Zigzag Clover (T. medium) - A Picture of Genomic Similarities and Differences.</title>
        <authorList>
            <person name="Dluhosova J."/>
            <person name="Istvanek J."/>
            <person name="Nedelnik J."/>
            <person name="Repkova J."/>
        </authorList>
    </citation>
    <scope>NUCLEOTIDE SEQUENCE [LARGE SCALE GENOMIC DNA]</scope>
    <source>
        <strain evidence="3">cv. 10/8</strain>
        <tissue evidence="2">Leaf</tissue>
    </source>
</reference>
<gene>
    <name evidence="2" type="ORF">A2U01_0006104</name>
</gene>
<name>A0A392MCP3_9FABA</name>
<dbReference type="EMBL" id="LXQA010008173">
    <property type="protein sequence ID" value="MCH85260.1"/>
    <property type="molecule type" value="Genomic_DNA"/>
</dbReference>
<evidence type="ECO:0000313" key="2">
    <source>
        <dbReference type="EMBL" id="MCH85260.1"/>
    </source>
</evidence>
<proteinExistence type="predicted"/>
<feature type="chain" id="PRO_5017327532" evidence="1">
    <location>
        <begin position="23"/>
        <end position="122"/>
    </location>
</feature>
<dbReference type="Proteomes" id="UP000265520">
    <property type="component" value="Unassembled WGS sequence"/>
</dbReference>
<dbReference type="PANTHER" id="PTHR47074:SF48">
    <property type="entry name" value="POLYNUCLEOTIDYL TRANSFERASE, RIBONUCLEASE H-LIKE SUPERFAMILY PROTEIN"/>
    <property type="match status" value="1"/>
</dbReference>